<dbReference type="Gene3D" id="3.40.50.300">
    <property type="entry name" value="P-loop containing nucleotide triphosphate hydrolases"/>
    <property type="match status" value="1"/>
</dbReference>
<evidence type="ECO:0000313" key="3">
    <source>
        <dbReference type="Proteomes" id="UP000503482"/>
    </source>
</evidence>
<dbReference type="SUPFAM" id="SSF52540">
    <property type="entry name" value="P-loop containing nucleoside triphosphate hydrolases"/>
    <property type="match status" value="1"/>
</dbReference>
<protein>
    <submittedName>
        <fullName evidence="2">KAP family NTPase</fullName>
    </submittedName>
</protein>
<proteinExistence type="predicted"/>
<evidence type="ECO:0000313" key="2">
    <source>
        <dbReference type="EMBL" id="QKF66996.1"/>
    </source>
</evidence>
<dbReference type="Pfam" id="PF07693">
    <property type="entry name" value="KAP_NTPase"/>
    <property type="match status" value="1"/>
</dbReference>
<evidence type="ECO:0000259" key="1">
    <source>
        <dbReference type="Pfam" id="PF07693"/>
    </source>
</evidence>
<dbReference type="KEGG" id="avp:AVENP_1442"/>
<gene>
    <name evidence="2" type="ORF">AVENP_1442</name>
</gene>
<keyword evidence="3" id="KW-1185">Reference proteome</keyword>
<dbReference type="InterPro" id="IPR027417">
    <property type="entry name" value="P-loop_NTPase"/>
</dbReference>
<organism evidence="2 3">
    <name type="scientific">Arcobacter venerupis</name>
    <dbReference type="NCBI Taxonomy" id="1054033"/>
    <lineage>
        <taxon>Bacteria</taxon>
        <taxon>Pseudomonadati</taxon>
        <taxon>Campylobacterota</taxon>
        <taxon>Epsilonproteobacteria</taxon>
        <taxon>Campylobacterales</taxon>
        <taxon>Arcobacteraceae</taxon>
        <taxon>Arcobacter</taxon>
    </lineage>
</organism>
<feature type="domain" description="KAP NTPase" evidence="1">
    <location>
        <begin position="19"/>
        <end position="252"/>
    </location>
</feature>
<dbReference type="RefSeq" id="WP_128358570.1">
    <property type="nucleotide sequence ID" value="NZ_CP053840.1"/>
</dbReference>
<dbReference type="Proteomes" id="UP000503482">
    <property type="component" value="Chromosome"/>
</dbReference>
<dbReference type="InterPro" id="IPR011646">
    <property type="entry name" value="KAP_P-loop"/>
</dbReference>
<name>A0AAE7B9C6_9BACT</name>
<dbReference type="EMBL" id="CP053840">
    <property type="protein sequence ID" value="QKF66996.1"/>
    <property type="molecule type" value="Genomic_DNA"/>
</dbReference>
<dbReference type="AlphaFoldDB" id="A0AAE7B9C6"/>
<reference evidence="2 3" key="1">
    <citation type="submission" date="2020-05" db="EMBL/GenBank/DDBJ databases">
        <title>Complete genome sequencing of Campylobacter and Arcobacter type strains.</title>
        <authorList>
            <person name="Miller W.G."/>
            <person name="Yee E."/>
        </authorList>
    </citation>
    <scope>NUCLEOTIDE SEQUENCE [LARGE SCALE GENOMIC DNA]</scope>
    <source>
        <strain evidence="2 3">LMG 26156</strain>
    </source>
</reference>
<sequence>MSNQHISQFLDYYCGEKLLNPQYAVLLKGKWGSGKTHFINEYKEQLKINNQKCIYVSLYGVTSYDEIETKFLEAIHPTLYHKNTIFIGKIVKQLLKGTLKIDLDGDKQENGEMEVKIPDFRPQDLLNTKGYILIFDDLERCSINIINLLGYINFFVEHQSYKVILIANEEEFKKNKKYTKIKEKIIGKTFEFRTNPVIAYDNFLKELKNINKVKENILEREKLNILELFEKSESKNLRVLRQTLLDFERFYDEFLITHLEKEQLIKDILHWFFLFSFEIRQGNNDILDLPKLLEDYYFIINENKDKSEKMRYKYFYNKYKFINNYWDVVISFDIWKEILLNSYIKKEEINSALENSKYYATKNINSWKLLYSYYDLDDEIFKKLIDEVYFKIYNLEYKIFKEVKMISSILLALKEKKLIDKIDFCLEYEIEKQIDFLFDNDLIDDEIILPTDMSLYYQNADYYENYEFMKSCKMNEINKYIDEKLKIKLEKKLKEDSKLIINAISENNINKLYPILVQSNNNFVPYYDKPILKYIDIDVLVACLKNSNNETIRRFSYLLEKRYDYAISELIPEEIFLIKLKEKLEIIKNERVGKLSGYYFDIFCNTLDKCIQKVGRNKKITE</sequence>
<accession>A0AAE7B9C6</accession>